<organism evidence="1 2">
    <name type="scientific">Nocardia pulmonis</name>
    <dbReference type="NCBI Taxonomy" id="2951408"/>
    <lineage>
        <taxon>Bacteria</taxon>
        <taxon>Bacillati</taxon>
        <taxon>Actinomycetota</taxon>
        <taxon>Actinomycetes</taxon>
        <taxon>Mycobacteriales</taxon>
        <taxon>Nocardiaceae</taxon>
        <taxon>Nocardia</taxon>
    </lineage>
</organism>
<evidence type="ECO:0000313" key="1">
    <source>
        <dbReference type="EMBL" id="MCM6776206.1"/>
    </source>
</evidence>
<dbReference type="Proteomes" id="UP001139157">
    <property type="component" value="Unassembled WGS sequence"/>
</dbReference>
<keyword evidence="2" id="KW-1185">Reference proteome</keyword>
<dbReference type="EMBL" id="JAMRXG010000009">
    <property type="protein sequence ID" value="MCM6776206.1"/>
    <property type="molecule type" value="Genomic_DNA"/>
</dbReference>
<proteinExistence type="predicted"/>
<evidence type="ECO:0000313" key="2">
    <source>
        <dbReference type="Proteomes" id="UP001139157"/>
    </source>
</evidence>
<name>A0A9X2EDP3_9NOCA</name>
<sequence length="103" mass="11220">MTDKCVLDQQAVLRFGGVARQVFRDLDAVAARWVWSIARIVETIPGSATVPAWCEAACMLANLTQRGADGYGRLADRAERVVAAFDRSDGAAAERLDRLAVRI</sequence>
<reference evidence="1" key="1">
    <citation type="submission" date="2022-06" db="EMBL/GenBank/DDBJ databases">
        <title>Novel species in genus nocardia.</title>
        <authorList>
            <person name="Li F."/>
        </authorList>
    </citation>
    <scope>NUCLEOTIDE SEQUENCE</scope>
    <source>
        <strain evidence="1">CDC141</strain>
    </source>
</reference>
<dbReference type="AlphaFoldDB" id="A0A9X2EDP3"/>
<protein>
    <submittedName>
        <fullName evidence="1">Uncharacterized protein</fullName>
    </submittedName>
</protein>
<comment type="caution">
    <text evidence="1">The sequence shown here is derived from an EMBL/GenBank/DDBJ whole genome shotgun (WGS) entry which is preliminary data.</text>
</comment>
<dbReference type="RefSeq" id="WP_251914507.1">
    <property type="nucleotide sequence ID" value="NZ_JAMRXG010000009.1"/>
</dbReference>
<gene>
    <name evidence="1" type="ORF">NDR86_22230</name>
</gene>
<accession>A0A9X2EDP3</accession>